<protein>
    <submittedName>
        <fullName evidence="2">Uncharacterized protein</fullName>
    </submittedName>
</protein>
<accession>A0A9X3DCN4</accession>
<keyword evidence="1" id="KW-0812">Transmembrane</keyword>
<evidence type="ECO:0000256" key="1">
    <source>
        <dbReference type="SAM" id="Phobius"/>
    </source>
</evidence>
<feature type="transmembrane region" description="Helical" evidence="1">
    <location>
        <begin position="20"/>
        <end position="39"/>
    </location>
</feature>
<keyword evidence="1" id="KW-1133">Transmembrane helix</keyword>
<dbReference type="RefSeq" id="WP_157258928.1">
    <property type="nucleotide sequence ID" value="NZ_JAPJUH010000001.1"/>
</dbReference>
<name>A0A9X3DCN4_9SPHI</name>
<evidence type="ECO:0000313" key="3">
    <source>
        <dbReference type="Proteomes" id="UP001142592"/>
    </source>
</evidence>
<sequence length="51" mass="6162">MRRYFYRNEENTWIGPYSPLMLVLHVLMGKIHIHTAVWWNTDSNSPHKHPS</sequence>
<proteinExistence type="predicted"/>
<comment type="caution">
    <text evidence="2">The sequence shown here is derived from an EMBL/GenBank/DDBJ whole genome shotgun (WGS) entry which is preliminary data.</text>
</comment>
<gene>
    <name evidence="2" type="ORF">OQZ29_03105</name>
</gene>
<keyword evidence="1" id="KW-0472">Membrane</keyword>
<dbReference type="EMBL" id="JAPJUH010000001">
    <property type="protein sequence ID" value="MCX3263715.1"/>
    <property type="molecule type" value="Genomic_DNA"/>
</dbReference>
<dbReference type="Proteomes" id="UP001142592">
    <property type="component" value="Unassembled WGS sequence"/>
</dbReference>
<reference evidence="2" key="1">
    <citation type="submission" date="2022-11" db="EMBL/GenBank/DDBJ databases">
        <authorList>
            <person name="Graham C."/>
            <person name="Newman J.D."/>
        </authorList>
    </citation>
    <scope>NUCLEOTIDE SEQUENCE</scope>
    <source>
        <strain evidence="2">DSM 19486</strain>
    </source>
</reference>
<dbReference type="AlphaFoldDB" id="A0A9X3DCN4"/>
<evidence type="ECO:0000313" key="2">
    <source>
        <dbReference type="EMBL" id="MCX3263715.1"/>
    </source>
</evidence>
<keyword evidence="3" id="KW-1185">Reference proteome</keyword>
<organism evidence="2 3">
    <name type="scientific">Pedobacter agri</name>
    <dbReference type="NCBI Taxonomy" id="454586"/>
    <lineage>
        <taxon>Bacteria</taxon>
        <taxon>Pseudomonadati</taxon>
        <taxon>Bacteroidota</taxon>
        <taxon>Sphingobacteriia</taxon>
        <taxon>Sphingobacteriales</taxon>
        <taxon>Sphingobacteriaceae</taxon>
        <taxon>Pedobacter</taxon>
    </lineage>
</organism>